<dbReference type="GO" id="GO:0003677">
    <property type="term" value="F:DNA binding"/>
    <property type="evidence" value="ECO:0007669"/>
    <property type="project" value="InterPro"/>
</dbReference>
<sequence length="581" mass="66223">MNNHSIAESVKYHRQNKGYSQEELSLRTNVTVRTIQRIEKAEVNPHLNTIKLLAAALEVEVNDLLPLDNPKEETIKKKWLLLLHATPLLGMFIPLCNVLLPLFIWIHKREDNPIYDTHGIKIINFQITALLLTALSFVSLLTIEKWGFIIFICTVPVCIGIIIFNIVYVLKSDKCYYPLSIPFLKFRAEGSVSKIILLAAILSLGSCVRLNAQKIERVDGSKISKDSLTQKIDQWAADAHVQGLALAIFSKREPVYQHIFGYKDSSKKLVLTASTNIYGASLSKAVFSVIVMKLVEDGIIDLDTPLESYLPKKMYSYTPLTRWHDDYSDLKTDNRYHKITARMCLSHTSGFQNWRSQDTKLQTISEPGKEYNYSGEGFVYLQVVLEKITGKGLEQLAQEIVFRPLGMKNTSYEWKSRFEKDFAQSYATNWGIFEKDKDNEPRSASTLETTFADYIIFLTAVLNHQIISEESYDEIFSPQFKVCPLAQLIEDKNAADGDYKDIGLSYGLGWGYLDTAYGTGFFKEGRGSGFHHYSIVFPELEKGVLVMSNSENTGIIFKDVLESTIADKHMPWEWFKELPYK</sequence>
<feature type="domain" description="HTH cro/C1-type" evidence="6">
    <location>
        <begin position="10"/>
        <end position="64"/>
    </location>
</feature>
<dbReference type="PANTHER" id="PTHR43283:SF18">
    <property type="match status" value="1"/>
</dbReference>
<dbReference type="Gene3D" id="1.10.260.40">
    <property type="entry name" value="lambda repressor-like DNA-binding domains"/>
    <property type="match status" value="1"/>
</dbReference>
<dbReference type="AlphaFoldDB" id="A0A0F9JD79"/>
<dbReference type="Pfam" id="PF00144">
    <property type="entry name" value="Beta-lactamase"/>
    <property type="match status" value="1"/>
</dbReference>
<evidence type="ECO:0000313" key="7">
    <source>
        <dbReference type="EMBL" id="KKM03776.1"/>
    </source>
</evidence>
<comment type="subcellular location">
    <subcellularLocation>
        <location evidence="1">Membrane</location>
        <topology evidence="1">Multi-pass membrane protein</topology>
    </subcellularLocation>
</comment>
<dbReference type="SUPFAM" id="SSF56601">
    <property type="entry name" value="beta-lactamase/transpeptidase-like"/>
    <property type="match status" value="1"/>
</dbReference>
<name>A0A0F9JD79_9ZZZZ</name>
<dbReference type="InterPro" id="IPR019109">
    <property type="entry name" value="MamF_MmsF"/>
</dbReference>
<dbReference type="InterPro" id="IPR012338">
    <property type="entry name" value="Beta-lactam/transpept-like"/>
</dbReference>
<feature type="transmembrane region" description="Helical" evidence="5">
    <location>
        <begin position="79"/>
        <end position="106"/>
    </location>
</feature>
<dbReference type="CDD" id="cd00093">
    <property type="entry name" value="HTH_XRE"/>
    <property type="match status" value="1"/>
</dbReference>
<accession>A0A0F9JD79</accession>
<evidence type="ECO:0000256" key="5">
    <source>
        <dbReference type="SAM" id="Phobius"/>
    </source>
</evidence>
<protein>
    <recommendedName>
        <fullName evidence="6">HTH cro/C1-type domain-containing protein</fullName>
    </recommendedName>
</protein>
<reference evidence="7" key="1">
    <citation type="journal article" date="2015" name="Nature">
        <title>Complex archaea that bridge the gap between prokaryotes and eukaryotes.</title>
        <authorList>
            <person name="Spang A."/>
            <person name="Saw J.H."/>
            <person name="Jorgensen S.L."/>
            <person name="Zaremba-Niedzwiedzka K."/>
            <person name="Martijn J."/>
            <person name="Lind A.E."/>
            <person name="van Eijk R."/>
            <person name="Schleper C."/>
            <person name="Guy L."/>
            <person name="Ettema T.J."/>
        </authorList>
    </citation>
    <scope>NUCLEOTIDE SEQUENCE</scope>
</reference>
<gene>
    <name evidence="7" type="ORF">LCGC14_1771040</name>
</gene>
<dbReference type="Gene3D" id="3.40.710.10">
    <property type="entry name" value="DD-peptidase/beta-lactamase superfamily"/>
    <property type="match status" value="1"/>
</dbReference>
<feature type="transmembrane region" description="Helical" evidence="5">
    <location>
        <begin position="148"/>
        <end position="170"/>
    </location>
</feature>
<keyword evidence="2 5" id="KW-0812">Transmembrane</keyword>
<dbReference type="PROSITE" id="PS50943">
    <property type="entry name" value="HTH_CROC1"/>
    <property type="match status" value="1"/>
</dbReference>
<dbReference type="SMART" id="SM00530">
    <property type="entry name" value="HTH_XRE"/>
    <property type="match status" value="1"/>
</dbReference>
<dbReference type="InterPro" id="IPR010982">
    <property type="entry name" value="Lambda_DNA-bd_dom_sf"/>
</dbReference>
<feature type="transmembrane region" description="Helical" evidence="5">
    <location>
        <begin position="118"/>
        <end position="141"/>
    </location>
</feature>
<evidence type="ECO:0000259" key="6">
    <source>
        <dbReference type="PROSITE" id="PS50943"/>
    </source>
</evidence>
<dbReference type="EMBL" id="LAZR01016603">
    <property type="protein sequence ID" value="KKM03776.1"/>
    <property type="molecule type" value="Genomic_DNA"/>
</dbReference>
<dbReference type="InterPro" id="IPR050789">
    <property type="entry name" value="Diverse_Enzym_Activities"/>
</dbReference>
<keyword evidence="4 5" id="KW-0472">Membrane</keyword>
<evidence type="ECO:0000256" key="1">
    <source>
        <dbReference type="ARBA" id="ARBA00004141"/>
    </source>
</evidence>
<dbReference type="PANTHER" id="PTHR43283">
    <property type="entry name" value="BETA-LACTAMASE-RELATED"/>
    <property type="match status" value="1"/>
</dbReference>
<dbReference type="InterPro" id="IPR001466">
    <property type="entry name" value="Beta-lactam-related"/>
</dbReference>
<comment type="caution">
    <text evidence="7">The sequence shown here is derived from an EMBL/GenBank/DDBJ whole genome shotgun (WGS) entry which is preliminary data.</text>
</comment>
<evidence type="ECO:0000256" key="4">
    <source>
        <dbReference type="ARBA" id="ARBA00023136"/>
    </source>
</evidence>
<evidence type="ECO:0000256" key="2">
    <source>
        <dbReference type="ARBA" id="ARBA00022692"/>
    </source>
</evidence>
<dbReference type="Pfam" id="PF01381">
    <property type="entry name" value="HTH_3"/>
    <property type="match status" value="1"/>
</dbReference>
<organism evidence="7">
    <name type="scientific">marine sediment metagenome</name>
    <dbReference type="NCBI Taxonomy" id="412755"/>
    <lineage>
        <taxon>unclassified sequences</taxon>
        <taxon>metagenomes</taxon>
        <taxon>ecological metagenomes</taxon>
    </lineage>
</organism>
<evidence type="ECO:0000256" key="3">
    <source>
        <dbReference type="ARBA" id="ARBA00022989"/>
    </source>
</evidence>
<dbReference type="SUPFAM" id="SSF47413">
    <property type="entry name" value="lambda repressor-like DNA-binding domains"/>
    <property type="match status" value="1"/>
</dbReference>
<proteinExistence type="predicted"/>
<dbReference type="Pfam" id="PF09685">
    <property type="entry name" value="MamF_MmsF"/>
    <property type="match status" value="1"/>
</dbReference>
<keyword evidence="3 5" id="KW-1133">Transmembrane helix</keyword>
<dbReference type="InterPro" id="IPR001387">
    <property type="entry name" value="Cro/C1-type_HTH"/>
</dbReference>